<evidence type="ECO:0000256" key="2">
    <source>
        <dbReference type="ARBA" id="ARBA00022525"/>
    </source>
</evidence>
<dbReference type="Gene3D" id="2.60.40.10">
    <property type="entry name" value="Immunoglobulins"/>
    <property type="match status" value="3"/>
</dbReference>
<dbReference type="InterPro" id="IPR013783">
    <property type="entry name" value="Ig-like_fold"/>
</dbReference>
<evidence type="ECO:0000313" key="7">
    <source>
        <dbReference type="EMBL" id="WIY03793.1"/>
    </source>
</evidence>
<reference evidence="7 8" key="1">
    <citation type="submission" date="2023-06" db="EMBL/GenBank/DDBJ databases">
        <authorList>
            <person name="Oyuntsetseg B."/>
            <person name="Kim S.B."/>
        </authorList>
    </citation>
    <scope>NUCLEOTIDE SEQUENCE [LARGE SCALE GENOMIC DNA]</scope>
    <source>
        <strain evidence="7 8">4-36</strain>
    </source>
</reference>
<keyword evidence="8" id="KW-1185">Reference proteome</keyword>
<keyword evidence="3" id="KW-0732">Signal</keyword>
<proteinExistence type="predicted"/>
<dbReference type="KEGG" id="amog:QRX60_08045"/>
<organism evidence="7 8">
    <name type="scientific">Amycolatopsis mongoliensis</name>
    <dbReference type="NCBI Taxonomy" id="715475"/>
    <lineage>
        <taxon>Bacteria</taxon>
        <taxon>Bacillati</taxon>
        <taxon>Actinomycetota</taxon>
        <taxon>Actinomycetes</taxon>
        <taxon>Pseudonocardiales</taxon>
        <taxon>Pseudonocardiaceae</taxon>
        <taxon>Amycolatopsis</taxon>
    </lineage>
</organism>
<dbReference type="EMBL" id="CP127295">
    <property type="protein sequence ID" value="WIY03793.1"/>
    <property type="molecule type" value="Genomic_DNA"/>
</dbReference>
<feature type="region of interest" description="Disordered" evidence="4">
    <location>
        <begin position="1"/>
        <end position="32"/>
    </location>
</feature>
<evidence type="ECO:0000259" key="6">
    <source>
        <dbReference type="Pfam" id="PF17210"/>
    </source>
</evidence>
<evidence type="ECO:0000256" key="4">
    <source>
        <dbReference type="SAM" id="MobiDB-lite"/>
    </source>
</evidence>
<sequence>MPSSAAESAPPTEQKPRAAAERAEVDVSADFDKPSYGTGDDVTFKFKLTNVGQTRAAGLTIYQMISNPDDLNVPYDGWGPLKAAPGLSLEPGETFELPVSGRVRSLDKPTAVVRGVLFDETGASASQTFTFTVPITQEIVHAKGSVYGDANGNGVPDGGEQLGGAKLTLRYTHGSGEYTATSDAQGKFGVDIPAGDYYLGGDVVDGWLFPFRTVHIGPDSDDLLVRGAPPLNGALKASMKFTQDSYRVGDLLHLTVTLSNSGSIPLTGIVAECNRVGDSYILNGTGPGWGDLVYSRGVTIAAGETRTFDVTDTVPAAAFNRGFVFASCDFGYPEVDVDNHAQADAQAAVPGAKVTVDGNVGVFDDHGQLQRGVAGVKVVLVSDLHCPITGETTTDDKGYFAFKDVAPGPAYQLYFQLPDGWKLKYDDSNPMPIWVFGAPTKPQPQVVLAEEGTSPAAPAVPAQPADCAPAGTPTSSNAAGTGGGESTGGGTGLASTGVDALGLGVLALVALGLGGGLVIGSRRRRNAA</sequence>
<name>A0A9Y2JSC0_9PSEU</name>
<evidence type="ECO:0000256" key="5">
    <source>
        <dbReference type="SAM" id="Phobius"/>
    </source>
</evidence>
<keyword evidence="5" id="KW-0812">Transmembrane</keyword>
<feature type="region of interest" description="Disordered" evidence="4">
    <location>
        <begin position="452"/>
        <end position="490"/>
    </location>
</feature>
<dbReference type="InterPro" id="IPR033764">
    <property type="entry name" value="Sdr_B"/>
</dbReference>
<keyword evidence="2" id="KW-0964">Secreted</keyword>
<feature type="compositionally biased region" description="Gly residues" evidence="4">
    <location>
        <begin position="480"/>
        <end position="490"/>
    </location>
</feature>
<comment type="subcellular location">
    <subcellularLocation>
        <location evidence="1">Secreted</location>
    </subcellularLocation>
</comment>
<dbReference type="GO" id="GO:0005975">
    <property type="term" value="P:carbohydrate metabolic process"/>
    <property type="evidence" value="ECO:0007669"/>
    <property type="project" value="UniProtKB-ARBA"/>
</dbReference>
<accession>A0A9Y2JSC0</accession>
<keyword evidence="5" id="KW-1133">Transmembrane helix</keyword>
<evidence type="ECO:0000256" key="1">
    <source>
        <dbReference type="ARBA" id="ARBA00004613"/>
    </source>
</evidence>
<keyword evidence="5" id="KW-0472">Membrane</keyword>
<dbReference type="SUPFAM" id="SSF117074">
    <property type="entry name" value="Hypothetical protein PA1324"/>
    <property type="match status" value="2"/>
</dbReference>
<feature type="transmembrane region" description="Helical" evidence="5">
    <location>
        <begin position="500"/>
        <end position="520"/>
    </location>
</feature>
<dbReference type="GO" id="GO:0005576">
    <property type="term" value="C:extracellular region"/>
    <property type="evidence" value="ECO:0007669"/>
    <property type="project" value="UniProtKB-SubCell"/>
</dbReference>
<dbReference type="Pfam" id="PF17210">
    <property type="entry name" value="SdrD_B"/>
    <property type="match status" value="1"/>
</dbReference>
<evidence type="ECO:0000256" key="3">
    <source>
        <dbReference type="ARBA" id="ARBA00022729"/>
    </source>
</evidence>
<protein>
    <submittedName>
        <fullName evidence="7">SdrD B-like domain-containing protein</fullName>
    </submittedName>
</protein>
<feature type="domain" description="SD-repeat containing protein B" evidence="6">
    <location>
        <begin position="354"/>
        <end position="424"/>
    </location>
</feature>
<feature type="compositionally biased region" description="Basic and acidic residues" evidence="4">
    <location>
        <begin position="14"/>
        <end position="32"/>
    </location>
</feature>
<feature type="compositionally biased region" description="Low complexity" evidence="4">
    <location>
        <begin position="455"/>
        <end position="479"/>
    </location>
</feature>
<gene>
    <name evidence="7" type="ORF">QRX60_08045</name>
</gene>
<dbReference type="RefSeq" id="WP_286000145.1">
    <property type="nucleotide sequence ID" value="NZ_CP127295.1"/>
</dbReference>
<dbReference type="Proteomes" id="UP001239397">
    <property type="component" value="Chromosome"/>
</dbReference>
<dbReference type="AlphaFoldDB" id="A0A9Y2JSC0"/>
<evidence type="ECO:0000313" key="8">
    <source>
        <dbReference type="Proteomes" id="UP001239397"/>
    </source>
</evidence>